<reference evidence="2 3" key="1">
    <citation type="submission" date="2016-06" db="EMBL/GenBank/DDBJ databases">
        <title>Complete Genome Sequences of Pseudomonas fluorescens Bacteriophages Isolated from Omaha, NE Freshwater Samples.</title>
        <authorList>
            <person name="Lu G."/>
            <person name="Luhr J."/>
            <person name="Stoecklein A."/>
            <person name="Warner P."/>
            <person name="Tapprich W."/>
        </authorList>
    </citation>
    <scope>NUCLEOTIDE SEQUENCE [LARGE SCALE GENOMIC DNA]</scope>
</reference>
<gene>
    <name evidence="2" type="ORF">UNOSLW4_0220</name>
</gene>
<protein>
    <submittedName>
        <fullName evidence="2">Putative Rz lysis protein</fullName>
    </submittedName>
</protein>
<evidence type="ECO:0000256" key="1">
    <source>
        <dbReference type="SAM" id="Phobius"/>
    </source>
</evidence>
<proteinExistence type="predicted"/>
<keyword evidence="1" id="KW-1133">Transmembrane helix</keyword>
<dbReference type="Proteomes" id="UP000230494">
    <property type="component" value="Segment"/>
</dbReference>
<evidence type="ECO:0000313" key="3">
    <source>
        <dbReference type="Proteomes" id="UP000230494"/>
    </source>
</evidence>
<accession>A0A1B2AMY2</accession>
<evidence type="ECO:0000313" key="2">
    <source>
        <dbReference type="EMBL" id="ANY29059.1"/>
    </source>
</evidence>
<keyword evidence="1" id="KW-0812">Transmembrane</keyword>
<organism evidence="2 3">
    <name type="scientific">Pseudomonas phage UNO-SLW4</name>
    <dbReference type="NCBI Taxonomy" id="1874531"/>
    <lineage>
        <taxon>Viruses</taxon>
        <taxon>Duplodnaviria</taxon>
        <taxon>Heunggongvirae</taxon>
        <taxon>Uroviricota</taxon>
        <taxon>Caudoviricetes</taxon>
        <taxon>Autographivirales</taxon>
        <taxon>Autotranscriptaviridae</taxon>
        <taxon>Studiervirinae</taxon>
        <taxon>Unosvirus</taxon>
        <taxon>Unosvirus UNOSLW1</taxon>
        <taxon>Pifdecavirus UNOSLW1</taxon>
    </lineage>
</organism>
<sequence length="146" mass="16544">MKQYALKFLLVLGCVLSIYFMGLKDGVHKEYTRLTELHQTETKRLKEARDEVQSKLDGIAKRHAEDAQRSESLAAGTVAELRDRGIRLSVKLADTKREAVEAYNRGLTDGRAELHPETAEALVRITQDADRHVKALQETLREVTNE</sequence>
<keyword evidence="1" id="KW-0472">Membrane</keyword>
<name>A0A1B2AMY2_9CAUD</name>
<dbReference type="EMBL" id="KX449363">
    <property type="protein sequence ID" value="ANY29059.1"/>
    <property type="molecule type" value="Genomic_DNA"/>
</dbReference>
<feature type="transmembrane region" description="Helical" evidence="1">
    <location>
        <begin position="6"/>
        <end position="23"/>
    </location>
</feature>